<evidence type="ECO:0000313" key="2">
    <source>
        <dbReference type="Proteomes" id="UP000326582"/>
    </source>
</evidence>
<organism evidence="1 2">
    <name type="scientific">Clavispora lusitaniae</name>
    <name type="common">Candida lusitaniae</name>
    <dbReference type="NCBI Taxonomy" id="36911"/>
    <lineage>
        <taxon>Eukaryota</taxon>
        <taxon>Fungi</taxon>
        <taxon>Dikarya</taxon>
        <taxon>Ascomycota</taxon>
        <taxon>Saccharomycotina</taxon>
        <taxon>Pichiomycetes</taxon>
        <taxon>Metschnikowiaceae</taxon>
        <taxon>Clavispora</taxon>
    </lineage>
</organism>
<proteinExistence type="predicted"/>
<gene>
    <name evidence="1" type="ORF">EJF14_20939</name>
</gene>
<evidence type="ECO:0000313" key="1">
    <source>
        <dbReference type="EMBL" id="QFZ27017.1"/>
    </source>
</evidence>
<sequence length="906" mass="100343">MSADPLMLAQLVLLEAKENVSESDESAIGQILAGDYASVLRQATDGFQSRIEQTAQKYPEHDLDTLLRELASIVVEELSPLTAQFVGVCLLQLFLQANFTGPEPPVSAKEMFFPAADADIQKKAARLLDLEGKTAYELMYDPLLLVLALLVFERLQQVPRSVSLVHNGAELEKVVEHTQQIVAADAEAASLSWWRARALQTHLSVLEEPADVLATATGLLLTQSTVDALVGKDGEASEDESLRRRVQLSYLLESARSNVHAQTEHLAPKFLREAADVSQMQFVLTGARAKRTKFQTFHTASLLLLAKSAHESAHGSAPRALPLDSDLLLEKPEYEIENKEENESEKEKEKEKEDENDPQQSSSLPSRTVVVPDIADPHRLFPVCSTIPAELRSLDPNNQPPLSDLDCIQLLLRVATVRQTSPSGNTMVEEELSAVVRRIVYAARPASWSVFGRALWERSVLETNSSRTVERGILQMTALVEEMGVHVATKTFGSGDEAPVCERLRYIHQLPLMSQWAMDAALAEKYMALGVLKSAIDIYERLHMPTEAALCYAAVDDEAAAERLLRARLDVRPDDARALSVLGDIKQDPALWQRAWDVGRYAKAKASLARYAYRPPPGVERNVPLALEHMRECLAASPLSYDNWFFYGCGGLETANYELAAEAFTRCVALDDTNSHAWSNLASAQLQLGKKRQALGALKRALQQGEGARRSWRIFQNYVVVAAQLGEWNDVLHGTRQLVEMRRAGDANVPLDVAVLEQLAQILVAEPYDAARRAAHFQAACTDLLCAVLPAVADEPRCWKIVARVELWRGRAWAALEAHEKAYRAAIARPVDVDEAAWAEAVDACADLVAAYESLGEREGKHGAVVCKDWKYKARSSVRALMSRGREWEGSAGWEKLEELRDEMRG</sequence>
<reference evidence="2" key="1">
    <citation type="journal article" date="2019" name="MBio">
        <title>Comparative genomics for the elucidation of multidrug resistance (MDR) in Candida lusitaniae.</title>
        <authorList>
            <person name="Kannan A."/>
            <person name="Asner S.A."/>
            <person name="Trachsel E."/>
            <person name="Kelly S."/>
            <person name="Parker J."/>
            <person name="Sanglard D."/>
        </authorList>
    </citation>
    <scope>NUCLEOTIDE SEQUENCE [LARGE SCALE GENOMIC DNA]</scope>
    <source>
        <strain evidence="2">P1</strain>
    </source>
</reference>
<accession>A0ACD0WHL0</accession>
<dbReference type="Proteomes" id="UP000326582">
    <property type="component" value="Chromosome 2"/>
</dbReference>
<keyword evidence="2" id="KW-1185">Reference proteome</keyword>
<name>A0ACD0WHL0_CLALS</name>
<dbReference type="EMBL" id="CP038485">
    <property type="protein sequence ID" value="QFZ27017.1"/>
    <property type="molecule type" value="Genomic_DNA"/>
</dbReference>
<protein>
    <submittedName>
        <fullName evidence="1">Essential for maintenance of the cell wall protein</fullName>
    </submittedName>
</protein>